<gene>
    <name evidence="1" type="ORF">ACFOFO_10715</name>
</gene>
<protein>
    <submittedName>
        <fullName evidence="1">DUF1289 domain-containing protein</fullName>
    </submittedName>
</protein>
<evidence type="ECO:0000313" key="2">
    <source>
        <dbReference type="Proteomes" id="UP001595530"/>
    </source>
</evidence>
<reference evidence="2" key="1">
    <citation type="journal article" date="2019" name="Int. J. Syst. Evol. Microbiol.">
        <title>The Global Catalogue of Microorganisms (GCM) 10K type strain sequencing project: providing services to taxonomists for standard genome sequencing and annotation.</title>
        <authorList>
            <consortium name="The Broad Institute Genomics Platform"/>
            <consortium name="The Broad Institute Genome Sequencing Center for Infectious Disease"/>
            <person name="Wu L."/>
            <person name="Ma J."/>
        </authorList>
    </citation>
    <scope>NUCLEOTIDE SEQUENCE [LARGE SCALE GENOMIC DNA]</scope>
    <source>
        <strain evidence="2">KCTC 42986</strain>
    </source>
</reference>
<name>A0ABV7F065_9BURK</name>
<proteinExistence type="predicted"/>
<sequence>MTQQIRIHSFDPDAHRGPLPSPCVNICQMDAHSGLCIGCYRNIGEIIAWSAATEDKKLAVWREIKRRYGDNKRGG</sequence>
<dbReference type="InterPro" id="IPR010710">
    <property type="entry name" value="DUF1289"/>
</dbReference>
<evidence type="ECO:0000313" key="1">
    <source>
        <dbReference type="EMBL" id="MFC3108428.1"/>
    </source>
</evidence>
<accession>A0ABV7F065</accession>
<dbReference type="PANTHER" id="PTHR35175">
    <property type="entry name" value="DUF1289 DOMAIN-CONTAINING PROTEIN"/>
    <property type="match status" value="1"/>
</dbReference>
<comment type="caution">
    <text evidence="1">The sequence shown here is derived from an EMBL/GenBank/DDBJ whole genome shotgun (WGS) entry which is preliminary data.</text>
</comment>
<keyword evidence="2" id="KW-1185">Reference proteome</keyword>
<dbReference type="Pfam" id="PF06945">
    <property type="entry name" value="DUF1289"/>
    <property type="match status" value="1"/>
</dbReference>
<dbReference type="RefSeq" id="WP_390327752.1">
    <property type="nucleotide sequence ID" value="NZ_JBHRTP010000031.1"/>
</dbReference>
<dbReference type="Proteomes" id="UP001595530">
    <property type="component" value="Unassembled WGS sequence"/>
</dbReference>
<dbReference type="PANTHER" id="PTHR35175:SF2">
    <property type="entry name" value="DUF1289 DOMAIN-CONTAINING PROTEIN"/>
    <property type="match status" value="1"/>
</dbReference>
<dbReference type="EMBL" id="JBHRTP010000031">
    <property type="protein sequence ID" value="MFC3108428.1"/>
    <property type="molecule type" value="Genomic_DNA"/>
</dbReference>
<organism evidence="1 2">
    <name type="scientific">Undibacterium arcticum</name>
    <dbReference type="NCBI Taxonomy" id="1762892"/>
    <lineage>
        <taxon>Bacteria</taxon>
        <taxon>Pseudomonadati</taxon>
        <taxon>Pseudomonadota</taxon>
        <taxon>Betaproteobacteria</taxon>
        <taxon>Burkholderiales</taxon>
        <taxon>Oxalobacteraceae</taxon>
        <taxon>Undibacterium</taxon>
    </lineage>
</organism>